<evidence type="ECO:0000259" key="12">
    <source>
        <dbReference type="Pfam" id="PF24621"/>
    </source>
</evidence>
<organism evidence="13">
    <name type="scientific">Chromera velia CCMP2878</name>
    <dbReference type="NCBI Taxonomy" id="1169474"/>
    <lineage>
        <taxon>Eukaryota</taxon>
        <taxon>Sar</taxon>
        <taxon>Alveolata</taxon>
        <taxon>Colpodellida</taxon>
        <taxon>Chromeraceae</taxon>
        <taxon>Chromera</taxon>
    </lineage>
</organism>
<evidence type="ECO:0000256" key="6">
    <source>
        <dbReference type="ARBA" id="ARBA00022741"/>
    </source>
</evidence>
<keyword evidence="2" id="KW-0489">Methyltransferase</keyword>
<keyword evidence="4" id="KW-0949">S-adenosyl-L-methionine</keyword>
<protein>
    <submittedName>
        <fullName evidence="13">Uncharacterized protein</fullName>
    </submittedName>
</protein>
<evidence type="ECO:0000256" key="4">
    <source>
        <dbReference type="ARBA" id="ARBA00022691"/>
    </source>
</evidence>
<dbReference type="SUPFAM" id="SSF56796">
    <property type="entry name" value="Dehydroquinate synthase-like"/>
    <property type="match status" value="1"/>
</dbReference>
<accession>A0A0K6SA40</accession>
<dbReference type="GO" id="GO:0000166">
    <property type="term" value="F:nucleotide binding"/>
    <property type="evidence" value="ECO:0007669"/>
    <property type="project" value="UniProtKB-KW"/>
</dbReference>
<evidence type="ECO:0000256" key="1">
    <source>
        <dbReference type="ARBA" id="ARBA00001911"/>
    </source>
</evidence>
<dbReference type="Pfam" id="PF01761">
    <property type="entry name" value="DHQ_synthase"/>
    <property type="match status" value="1"/>
</dbReference>
<keyword evidence="8" id="KW-0456">Lyase</keyword>
<dbReference type="GO" id="GO:0017000">
    <property type="term" value="P:antibiotic biosynthetic process"/>
    <property type="evidence" value="ECO:0007669"/>
    <property type="project" value="InterPro"/>
</dbReference>
<evidence type="ECO:0000313" key="13">
    <source>
        <dbReference type="EMBL" id="CUC10541.1"/>
    </source>
</evidence>
<dbReference type="InterPro" id="IPR056179">
    <property type="entry name" value="DHQS_C"/>
</dbReference>
<evidence type="ECO:0000256" key="8">
    <source>
        <dbReference type="ARBA" id="ARBA00023239"/>
    </source>
</evidence>
<sequence length="1106" mass="120788">MDLAEGLKVHKNTVLVAPCRSLKRSRRGWEMDERGEGSESSSGVPSPAWARNGSRKDSEWRPRCPGFTSGLEVCTEVHCKYKATPLFCWIKEKTVKCFDQFFLNLLRLRSTLCTSTRARASSPPITLISQTRNGRNGDTYSRAKNTMTHAISYYDLETLSAERLKDSIAAVAKEGSLKFNSFTSKLPGLELHERTVPTSDLRLSLVELLASPDLRELLLYVSRLPVFSDEVANAYSHDLTLLGSLKKLKYFLNLPVASFLYELLSLTTGASLPSTDRETLSSLISAVEKQSTIAQVVIKELIRTALLPPASGGFLEAASPLREPLSAYESHAALLETADPHAVYPTSIYRQCHAVVHAATDASLIEAVMGTEITTTIKIVNGVLDLDNLELRKLYLPLGRAVAIVDRQVDQIHGKAMDTYFRFHQIELKKLVYGGMEKDKDISSVENILLDLKHSGVCRNEPVLVVGGGVIADIAGFATALYHRNTPYVMLATSVVSGIDAGPSPRTCCDGSGYKNIYGSYHPPVMTLTDRSFFSSLHTGWVRHGLAEIAKMAIVKDSSLFDLLEKHGGDLVHSKLGTEGPLTSSADFQKECDLIIGKAMESYVKSEYGNLWETHQCRPHAYGHTWSPGYEIPAGLLHGHAVATCMGFGAFLAVEEGLITEAEMERILALLSKLELAIWHPILDDKECVWSSQVKMVQKRGGNLAAPVPKGEIGKCGYINVVSRERLDASLDAYKLICSKYPREGRGIDEHCTDVGLEPAGTVGTNGKQHEHEQTAASGCCGGHGHGHSGRSNTIDTRESGDLDSSAGSGKEETATAVVSSGNSDSDPGTYKEWITKRQVKRNAAKEIQSGVLHAAPEATAKPPAFPNSELFYTGVERYALGMTSLPSANLARVAKLTEEKALFAPCMVGQLEGQFLKTITMMKGARRVLDVGTFTGYSAAAFAEAVPAGGMVVTIENDEETARAAAEIFSGFDEATQAKIDLRVTSALDEMKKLREAGEKFDIVFIDADKDNYIAYYDEAMAGLLSEQGVIMADNSLCALVYEEGDSRRDALHKFNQHVREDDRVEQVVDFVSFIVKHMDTSVSSEVRQSSLMCLRPNVSVRGRS</sequence>
<dbReference type="InterPro" id="IPR029063">
    <property type="entry name" value="SAM-dependent_MTases_sf"/>
</dbReference>
<dbReference type="PROSITE" id="PS51682">
    <property type="entry name" value="SAM_OMT_I"/>
    <property type="match status" value="1"/>
</dbReference>
<dbReference type="PANTHER" id="PTHR43622:SF3">
    <property type="entry name" value="2-EPI-5-EPI-VALIOLONE SYNTHASE"/>
    <property type="match status" value="1"/>
</dbReference>
<dbReference type="CDD" id="cd08199">
    <property type="entry name" value="EEVS"/>
    <property type="match status" value="1"/>
</dbReference>
<reference evidence="13" key="1">
    <citation type="submission" date="2014-11" db="EMBL/GenBank/DDBJ databases">
        <title>Molecular phylogeny of cliff fern family Woodsiaceae with morphological implications.</title>
        <authorList>
            <person name="Shao Y.-Z."/>
            <person name="Wei R."/>
            <person name="Zhang X.-C."/>
        </authorList>
    </citation>
    <scope>NUCLEOTIDE SEQUENCE</scope>
</reference>
<feature type="region of interest" description="Disordered" evidence="10">
    <location>
        <begin position="28"/>
        <end position="60"/>
    </location>
</feature>
<feature type="domain" description="3-dehydroquinate synthase N-terminal" evidence="11">
    <location>
        <begin position="435"/>
        <end position="539"/>
    </location>
</feature>
<evidence type="ECO:0000256" key="2">
    <source>
        <dbReference type="ARBA" id="ARBA00022603"/>
    </source>
</evidence>
<dbReference type="SUPFAM" id="SSF53335">
    <property type="entry name" value="S-adenosyl-L-methionine-dependent methyltransferases"/>
    <property type="match status" value="1"/>
</dbReference>
<keyword evidence="6" id="KW-0547">Nucleotide-binding</keyword>
<dbReference type="PANTHER" id="PTHR43622">
    <property type="entry name" value="3-DEHYDROQUINATE SYNTHASE"/>
    <property type="match status" value="1"/>
</dbReference>
<dbReference type="InterPro" id="IPR050071">
    <property type="entry name" value="Dehydroquinate_synthase"/>
</dbReference>
<gene>
    <name evidence="13" type="ORF">Cvel_9644.t2.CR1</name>
</gene>
<dbReference type="GO" id="GO:0008171">
    <property type="term" value="F:O-methyltransferase activity"/>
    <property type="evidence" value="ECO:0007669"/>
    <property type="project" value="InterPro"/>
</dbReference>
<keyword evidence="3" id="KW-0808">Transferase</keyword>
<dbReference type="InterPro" id="IPR030960">
    <property type="entry name" value="DHQS/DOIS_N"/>
</dbReference>
<dbReference type="Gene3D" id="1.20.1090.10">
    <property type="entry name" value="Dehydroquinate synthase-like - alpha domain"/>
    <property type="match status" value="1"/>
</dbReference>
<name>A0A0K6SA40_9ALVE</name>
<dbReference type="AlphaFoldDB" id="A0A0K6SA40"/>
<evidence type="ECO:0000256" key="3">
    <source>
        <dbReference type="ARBA" id="ARBA00022679"/>
    </source>
</evidence>
<evidence type="ECO:0000256" key="5">
    <source>
        <dbReference type="ARBA" id="ARBA00022723"/>
    </source>
</evidence>
<evidence type="ECO:0000259" key="11">
    <source>
        <dbReference type="Pfam" id="PF01761"/>
    </source>
</evidence>
<feature type="compositionally biased region" description="Basic and acidic residues" evidence="10">
    <location>
        <begin position="28"/>
        <end position="37"/>
    </location>
</feature>
<comment type="similarity">
    <text evidence="9">Belongs to the class I-like SAM-binding methyltransferase superfamily. Cation-dependent O-methyltransferase family.</text>
</comment>
<comment type="cofactor">
    <cofactor evidence="1">
        <name>NAD(+)</name>
        <dbReference type="ChEBI" id="CHEBI:57540"/>
    </cofactor>
</comment>
<dbReference type="GO" id="GO:0003856">
    <property type="term" value="F:3-dehydroquinate synthase activity"/>
    <property type="evidence" value="ECO:0007669"/>
    <property type="project" value="TreeGrafter"/>
</dbReference>
<dbReference type="Pfam" id="PF01596">
    <property type="entry name" value="Methyltransf_3"/>
    <property type="match status" value="1"/>
</dbReference>
<dbReference type="Pfam" id="PF24621">
    <property type="entry name" value="DHQS_C"/>
    <property type="match status" value="1"/>
</dbReference>
<evidence type="ECO:0000256" key="10">
    <source>
        <dbReference type="SAM" id="MobiDB-lite"/>
    </source>
</evidence>
<keyword evidence="5" id="KW-0479">Metal-binding</keyword>
<dbReference type="EMBL" id="CDMZ01004470">
    <property type="protein sequence ID" value="CUC10541.1"/>
    <property type="molecule type" value="Genomic_DNA"/>
</dbReference>
<dbReference type="Gene3D" id="3.40.50.1970">
    <property type="match status" value="1"/>
</dbReference>
<dbReference type="InterPro" id="IPR002935">
    <property type="entry name" value="SAM_O-MeTrfase"/>
</dbReference>
<keyword evidence="7" id="KW-0520">NAD</keyword>
<dbReference type="GO" id="GO:0046872">
    <property type="term" value="F:metal ion binding"/>
    <property type="evidence" value="ECO:0007669"/>
    <property type="project" value="UniProtKB-KW"/>
</dbReference>
<evidence type="ECO:0000256" key="9">
    <source>
        <dbReference type="ARBA" id="ARBA00023453"/>
    </source>
</evidence>
<feature type="domain" description="3-dehydroquinate synthase C-terminal" evidence="12">
    <location>
        <begin position="545"/>
        <end position="684"/>
    </location>
</feature>
<evidence type="ECO:0000256" key="7">
    <source>
        <dbReference type="ARBA" id="ARBA00023027"/>
    </source>
</evidence>
<dbReference type="Gene3D" id="3.40.50.150">
    <property type="entry name" value="Vaccinia Virus protein VP39"/>
    <property type="match status" value="1"/>
</dbReference>
<proteinExistence type="inferred from homology"/>
<dbReference type="InterPro" id="IPR035872">
    <property type="entry name" value="EEVS-like"/>
</dbReference>
<feature type="region of interest" description="Disordered" evidence="10">
    <location>
        <begin position="760"/>
        <end position="832"/>
    </location>
</feature>
<feature type="compositionally biased region" description="Polar residues" evidence="10">
    <location>
        <begin position="817"/>
        <end position="827"/>
    </location>
</feature>
<dbReference type="GO" id="GO:0032259">
    <property type="term" value="P:methylation"/>
    <property type="evidence" value="ECO:0007669"/>
    <property type="project" value="UniProtKB-KW"/>
</dbReference>
<dbReference type="VEuPathDB" id="CryptoDB:Cvel_9644"/>